<reference evidence="11" key="2">
    <citation type="journal article" date="2017" name="Plant Physiol. Biochem.">
        <title>Differential oxidative and antioxidative response of duckweed Lemna minor toward plant growth promoting/inhibiting bacteria.</title>
        <authorList>
            <person name="Ishizawa H."/>
            <person name="Kuroda M."/>
            <person name="Morikawa M."/>
            <person name="Ike M."/>
        </authorList>
    </citation>
    <scope>NUCLEOTIDE SEQUENCE [LARGE SCALE GENOMIC DNA]</scope>
    <source>
        <strain evidence="11">M6</strain>
    </source>
</reference>
<evidence type="ECO:0000256" key="3">
    <source>
        <dbReference type="ARBA" id="ARBA00022475"/>
    </source>
</evidence>
<evidence type="ECO:0000256" key="8">
    <source>
        <dbReference type="ARBA" id="ARBA00023136"/>
    </source>
</evidence>
<comment type="subcellular location">
    <subcellularLocation>
        <location evidence="9">Cell membrane</location>
        <topology evidence="9">Single-pass membrane protein</topology>
    </subcellularLocation>
    <subcellularLocation>
        <location evidence="1">Membrane</location>
    </subcellularLocation>
</comment>
<dbReference type="Pfam" id="PF00584">
    <property type="entry name" value="SecE"/>
    <property type="match status" value="1"/>
</dbReference>
<comment type="similarity">
    <text evidence="9">Belongs to the SecE/SEC61-gamma family.</text>
</comment>
<evidence type="ECO:0000256" key="9">
    <source>
        <dbReference type="HAMAP-Rule" id="MF_00422"/>
    </source>
</evidence>
<dbReference type="PANTHER" id="PTHR33910">
    <property type="entry name" value="PROTEIN TRANSLOCASE SUBUNIT SECE"/>
    <property type="match status" value="1"/>
</dbReference>
<evidence type="ECO:0000313" key="10">
    <source>
        <dbReference type="EMBL" id="BBF82327.1"/>
    </source>
</evidence>
<dbReference type="EMBL" id="AP018828">
    <property type="protein sequence ID" value="BBF82327.1"/>
    <property type="molecule type" value="Genomic_DNA"/>
</dbReference>
<keyword evidence="2 9" id="KW-0813">Transport</keyword>
<evidence type="ECO:0000256" key="1">
    <source>
        <dbReference type="ARBA" id="ARBA00004370"/>
    </source>
</evidence>
<dbReference type="Gene3D" id="1.20.5.1030">
    <property type="entry name" value="Preprotein translocase secy subunit"/>
    <property type="match status" value="1"/>
</dbReference>
<dbReference type="NCBIfam" id="TIGR00964">
    <property type="entry name" value="secE_bact"/>
    <property type="match status" value="1"/>
</dbReference>
<dbReference type="GO" id="GO:0005886">
    <property type="term" value="C:plasma membrane"/>
    <property type="evidence" value="ECO:0007669"/>
    <property type="project" value="UniProtKB-SubCell"/>
</dbReference>
<name>A0A3G9G689_9CAUL</name>
<evidence type="ECO:0000256" key="7">
    <source>
        <dbReference type="ARBA" id="ARBA00023010"/>
    </source>
</evidence>
<evidence type="ECO:0000256" key="4">
    <source>
        <dbReference type="ARBA" id="ARBA00022692"/>
    </source>
</evidence>
<keyword evidence="3 9" id="KW-1003">Cell membrane</keyword>
<dbReference type="AlphaFoldDB" id="A0A3G9G689"/>
<keyword evidence="8 9" id="KW-0472">Membrane</keyword>
<protein>
    <recommendedName>
        <fullName evidence="9">Protein translocase subunit SecE</fullName>
    </recommendedName>
</protein>
<dbReference type="GO" id="GO:0006605">
    <property type="term" value="P:protein targeting"/>
    <property type="evidence" value="ECO:0007669"/>
    <property type="project" value="UniProtKB-UniRule"/>
</dbReference>
<evidence type="ECO:0000256" key="6">
    <source>
        <dbReference type="ARBA" id="ARBA00022989"/>
    </source>
</evidence>
<keyword evidence="7 9" id="KW-0811">Translocation</keyword>
<sequence>MAKKPPSTPTVESARKVAVAPVAAAKAAGCEAVTPKKRTSPAKFFSEVRQEARKITWTSRKETWITTVMVFIMVVVACAFFYIVDGGLGFAVNSLINIGR</sequence>
<proteinExistence type="inferred from homology"/>
<gene>
    <name evidence="9" type="primary">secE</name>
    <name evidence="10" type="ORF">EM6_2959</name>
</gene>
<dbReference type="HAMAP" id="MF_00422">
    <property type="entry name" value="SecE"/>
    <property type="match status" value="1"/>
</dbReference>
<dbReference type="GO" id="GO:0008320">
    <property type="term" value="F:protein transmembrane transporter activity"/>
    <property type="evidence" value="ECO:0007669"/>
    <property type="project" value="UniProtKB-UniRule"/>
</dbReference>
<keyword evidence="4 9" id="KW-0812">Transmembrane</keyword>
<evidence type="ECO:0000256" key="5">
    <source>
        <dbReference type="ARBA" id="ARBA00022927"/>
    </source>
</evidence>
<dbReference type="Proteomes" id="UP000278756">
    <property type="component" value="Chromosome 2"/>
</dbReference>
<comment type="subunit">
    <text evidence="9">Component of the Sec protein translocase complex. Heterotrimer consisting of SecY, SecE and SecG subunits. The heterotrimers can form oligomers, although 1 heterotrimer is thought to be able to translocate proteins. Interacts with the ribosome. Interacts with SecDF, and other proteins may be involved. Interacts with SecA.</text>
</comment>
<dbReference type="PANTHER" id="PTHR33910:SF1">
    <property type="entry name" value="PROTEIN TRANSLOCASE SUBUNIT SECE"/>
    <property type="match status" value="1"/>
</dbReference>
<comment type="function">
    <text evidence="9">Essential subunit of the Sec protein translocation channel SecYEG. Clamps together the 2 halves of SecY. May contact the channel plug during translocation.</text>
</comment>
<dbReference type="GO" id="GO:0065002">
    <property type="term" value="P:intracellular protein transmembrane transport"/>
    <property type="evidence" value="ECO:0007669"/>
    <property type="project" value="UniProtKB-UniRule"/>
</dbReference>
<evidence type="ECO:0000313" key="11">
    <source>
        <dbReference type="Proteomes" id="UP000278756"/>
    </source>
</evidence>
<feature type="transmembrane region" description="Helical" evidence="9">
    <location>
        <begin position="63"/>
        <end position="84"/>
    </location>
</feature>
<dbReference type="GO" id="GO:0043952">
    <property type="term" value="P:protein transport by the Sec complex"/>
    <property type="evidence" value="ECO:0007669"/>
    <property type="project" value="UniProtKB-UniRule"/>
</dbReference>
<dbReference type="InterPro" id="IPR038379">
    <property type="entry name" value="SecE_sf"/>
</dbReference>
<keyword evidence="5 9" id="KW-0653">Protein transport</keyword>
<dbReference type="InterPro" id="IPR001901">
    <property type="entry name" value="Translocase_SecE/Sec61-g"/>
</dbReference>
<dbReference type="InterPro" id="IPR005807">
    <property type="entry name" value="SecE_bac"/>
</dbReference>
<organism evidence="10 11">
    <name type="scientific">Asticcacaulis excentricus</name>
    <dbReference type="NCBI Taxonomy" id="78587"/>
    <lineage>
        <taxon>Bacteria</taxon>
        <taxon>Pseudomonadati</taxon>
        <taxon>Pseudomonadota</taxon>
        <taxon>Alphaproteobacteria</taxon>
        <taxon>Caulobacterales</taxon>
        <taxon>Caulobacteraceae</taxon>
        <taxon>Asticcacaulis</taxon>
    </lineage>
</organism>
<dbReference type="GO" id="GO:0009306">
    <property type="term" value="P:protein secretion"/>
    <property type="evidence" value="ECO:0007669"/>
    <property type="project" value="UniProtKB-UniRule"/>
</dbReference>
<keyword evidence="6 9" id="KW-1133">Transmembrane helix</keyword>
<reference evidence="11" key="1">
    <citation type="journal article" date="2017" name="Biotechnol. Biofuels">
        <title>Evaluation of environmental bacterial communities as a factor affecting the growth of duckweed Lemna minor.</title>
        <authorList>
            <person name="Ishizawa H."/>
            <person name="Kuroda M."/>
            <person name="Morikawa M."/>
            <person name="Ike M."/>
        </authorList>
    </citation>
    <scope>NUCLEOTIDE SEQUENCE [LARGE SCALE GENOMIC DNA]</scope>
    <source>
        <strain evidence="11">M6</strain>
    </source>
</reference>
<dbReference type="RefSeq" id="WP_172961275.1">
    <property type="nucleotide sequence ID" value="NZ_AP018828.1"/>
</dbReference>
<evidence type="ECO:0000256" key="2">
    <source>
        <dbReference type="ARBA" id="ARBA00022448"/>
    </source>
</evidence>
<accession>A0A3G9G689</accession>